<evidence type="ECO:0000259" key="9">
    <source>
        <dbReference type="Pfam" id="PF04024"/>
    </source>
</evidence>
<evidence type="ECO:0000259" key="10">
    <source>
        <dbReference type="Pfam" id="PF22571"/>
    </source>
</evidence>
<dbReference type="GO" id="GO:0005886">
    <property type="term" value="C:plasma membrane"/>
    <property type="evidence" value="ECO:0007669"/>
    <property type="project" value="UniProtKB-SubCell"/>
</dbReference>
<keyword evidence="5 8" id="KW-0472">Membrane</keyword>
<dbReference type="PANTHER" id="PTHR33885">
    <property type="entry name" value="PHAGE SHOCK PROTEIN C"/>
    <property type="match status" value="1"/>
</dbReference>
<dbReference type="Pfam" id="PF22571">
    <property type="entry name" value="LiaI-LiaF-TM_PspC"/>
    <property type="match status" value="1"/>
</dbReference>
<accession>A0A6I6K335</accession>
<evidence type="ECO:0000256" key="2">
    <source>
        <dbReference type="ARBA" id="ARBA00022475"/>
    </source>
</evidence>
<dbReference type="InterPro" id="IPR007168">
    <property type="entry name" value="Phageshock_PspC_N"/>
</dbReference>
<dbReference type="AlphaFoldDB" id="A0A6I6K335"/>
<dbReference type="KEGG" id="mcos:GM418_11955"/>
<feature type="transmembrane region" description="Helical" evidence="8">
    <location>
        <begin position="133"/>
        <end position="158"/>
    </location>
</feature>
<feature type="transmembrane region" description="Helical" evidence="8">
    <location>
        <begin position="319"/>
        <end position="341"/>
    </location>
</feature>
<keyword evidence="3 8" id="KW-0812">Transmembrane</keyword>
<dbReference type="PANTHER" id="PTHR33885:SF3">
    <property type="entry name" value="PHAGE SHOCK PROTEIN C"/>
    <property type="match status" value="1"/>
</dbReference>
<evidence type="ECO:0000256" key="8">
    <source>
        <dbReference type="SAM" id="Phobius"/>
    </source>
</evidence>
<sequence>MKKTFTINISGTIFHIEEDAYEVLQKYLINLKTHFGNTEEGKEILSDIEARIAEIFTEKSENDRNVVTLAWVEEVVETMGTPEDFAEEEGEEEPVSEESKRKRRLYRDPDHRVLGGVCGGLGAYFNMDFVVLRIIFAILFFVTFPAAMIAYVILWIAVPKAITTAQRLEMRGQEATVKNIEKSIKEEVKEVQESYKKFKESDSYSKGKKSVAGAGDVLFNVLKVILKIFVVIIGVILILSAFFGILGLISSLIIGQSFVEGWPLVWGPEIHMPNFLNHFVEPDTVTFGMIAIGFLIGIPMLAMLYIGTKLVFRYKSNNAAIGLSMIGLWLVALVSLIVVSASQVGNYKSRSSISNSEILSCDSCSTLYLQLDEDKFDDYVEMDWEIDNFKVVIMNGEEVMLGLPTFDIEKAGTDNFSLLIKKTSRGRTRENAQESTEQIVYNFDLEDSTLTFDPYFFIKEGGKWRDQEVDITLKVPEGKTVYLGDEMVRIIHDIENVSNTWDGDMVGKYWEMMPDGLTMRESSN</sequence>
<evidence type="ECO:0000256" key="3">
    <source>
        <dbReference type="ARBA" id="ARBA00022692"/>
    </source>
</evidence>
<organism evidence="12 13">
    <name type="scientific">Maribellus comscasis</name>
    <dbReference type="NCBI Taxonomy" id="2681766"/>
    <lineage>
        <taxon>Bacteria</taxon>
        <taxon>Pseudomonadati</taxon>
        <taxon>Bacteroidota</taxon>
        <taxon>Bacteroidia</taxon>
        <taxon>Marinilabiliales</taxon>
        <taxon>Prolixibacteraceae</taxon>
        <taxon>Maribellus</taxon>
    </lineage>
</organism>
<evidence type="ECO:0000256" key="7">
    <source>
        <dbReference type="SAM" id="MobiDB-lite"/>
    </source>
</evidence>
<dbReference type="Pfam" id="PF04024">
    <property type="entry name" value="PspC"/>
    <property type="match status" value="1"/>
</dbReference>
<evidence type="ECO:0000256" key="1">
    <source>
        <dbReference type="ARBA" id="ARBA00004162"/>
    </source>
</evidence>
<reference evidence="12 13" key="1">
    <citation type="submission" date="2019-11" db="EMBL/GenBank/DDBJ databases">
        <authorList>
            <person name="Zheng R.K."/>
            <person name="Sun C.M."/>
        </authorList>
    </citation>
    <scope>NUCLEOTIDE SEQUENCE [LARGE SCALE GENOMIC DNA]</scope>
    <source>
        <strain evidence="12 13">WC007</strain>
    </source>
</reference>
<keyword evidence="2" id="KW-1003">Cell membrane</keyword>
<name>A0A6I6K335_9BACT</name>
<evidence type="ECO:0000313" key="13">
    <source>
        <dbReference type="Proteomes" id="UP000428260"/>
    </source>
</evidence>
<comment type="subcellular location">
    <subcellularLocation>
        <location evidence="1">Cell membrane</location>
        <topology evidence="1">Single-pass membrane protein</topology>
    </subcellularLocation>
</comment>
<feature type="domain" description="PspC-related ToastRack" evidence="11">
    <location>
        <begin position="406"/>
        <end position="517"/>
    </location>
</feature>
<feature type="transmembrane region" description="Helical" evidence="8">
    <location>
        <begin position="285"/>
        <end position="307"/>
    </location>
</feature>
<protein>
    <submittedName>
        <fullName evidence="12">PspC domain-containing protein</fullName>
    </submittedName>
</protein>
<feature type="transmembrane region" description="Helical" evidence="8">
    <location>
        <begin position="228"/>
        <end position="254"/>
    </location>
</feature>
<dbReference type="InterPro" id="IPR052027">
    <property type="entry name" value="PspC"/>
</dbReference>
<keyword evidence="13" id="KW-1185">Reference proteome</keyword>
<evidence type="ECO:0000256" key="6">
    <source>
        <dbReference type="SAM" id="Coils"/>
    </source>
</evidence>
<keyword evidence="6" id="KW-0175">Coiled coil</keyword>
<gene>
    <name evidence="12" type="ORF">GM418_11955</name>
</gene>
<keyword evidence="4 8" id="KW-1133">Transmembrane helix</keyword>
<evidence type="ECO:0000313" key="12">
    <source>
        <dbReference type="EMBL" id="QGY44344.1"/>
    </source>
</evidence>
<dbReference type="Pfam" id="PF22744">
    <property type="entry name" value="Toast-rack_PspC-Cterm"/>
    <property type="match status" value="1"/>
</dbReference>
<feature type="coiled-coil region" evidence="6">
    <location>
        <begin position="170"/>
        <end position="201"/>
    </location>
</feature>
<feature type="domain" description="PspC-related transmembrane region" evidence="10">
    <location>
        <begin position="205"/>
        <end position="347"/>
    </location>
</feature>
<dbReference type="InterPro" id="IPR054319">
    <property type="entry name" value="PspC-rel_ToastRack"/>
</dbReference>
<feature type="compositionally biased region" description="Acidic residues" evidence="7">
    <location>
        <begin position="84"/>
        <end position="96"/>
    </location>
</feature>
<feature type="transmembrane region" description="Helical" evidence="8">
    <location>
        <begin position="111"/>
        <end position="127"/>
    </location>
</feature>
<dbReference type="Proteomes" id="UP000428260">
    <property type="component" value="Chromosome"/>
</dbReference>
<feature type="region of interest" description="Disordered" evidence="7">
    <location>
        <begin position="82"/>
        <end position="103"/>
    </location>
</feature>
<dbReference type="InterPro" id="IPR054321">
    <property type="entry name" value="PspC-rel_TM"/>
</dbReference>
<feature type="domain" description="Phage shock protein PspC N-terminal" evidence="9">
    <location>
        <begin position="103"/>
        <end position="161"/>
    </location>
</feature>
<dbReference type="EMBL" id="CP046401">
    <property type="protein sequence ID" value="QGY44344.1"/>
    <property type="molecule type" value="Genomic_DNA"/>
</dbReference>
<proteinExistence type="predicted"/>
<evidence type="ECO:0000259" key="11">
    <source>
        <dbReference type="Pfam" id="PF22744"/>
    </source>
</evidence>
<evidence type="ECO:0000256" key="4">
    <source>
        <dbReference type="ARBA" id="ARBA00022989"/>
    </source>
</evidence>
<evidence type="ECO:0000256" key="5">
    <source>
        <dbReference type="ARBA" id="ARBA00023136"/>
    </source>
</evidence>
<dbReference type="RefSeq" id="WP_158866370.1">
    <property type="nucleotide sequence ID" value="NZ_CP046401.1"/>
</dbReference>